<dbReference type="Proteomes" id="UP000483286">
    <property type="component" value="Unassembled WGS sequence"/>
</dbReference>
<keyword evidence="3" id="KW-1185">Reference proteome</keyword>
<dbReference type="AlphaFoldDB" id="A0A7C9LNQ0"/>
<proteinExistence type="predicted"/>
<feature type="compositionally biased region" description="Low complexity" evidence="1">
    <location>
        <begin position="237"/>
        <end position="250"/>
    </location>
</feature>
<evidence type="ECO:0000313" key="3">
    <source>
        <dbReference type="Proteomes" id="UP000483286"/>
    </source>
</evidence>
<gene>
    <name evidence="2" type="ORF">GO986_20695</name>
</gene>
<name>A0A7C9LNQ0_9DEIO</name>
<dbReference type="EMBL" id="WQLB01000045">
    <property type="protein sequence ID" value="MVN89158.1"/>
    <property type="molecule type" value="Genomic_DNA"/>
</dbReference>
<dbReference type="RefSeq" id="WP_157461419.1">
    <property type="nucleotide sequence ID" value="NZ_WQLB01000045.1"/>
</dbReference>
<reference evidence="2 3" key="1">
    <citation type="submission" date="2019-12" db="EMBL/GenBank/DDBJ databases">
        <title>Deinococcus sp. HMF7620 Genome sequencing and assembly.</title>
        <authorList>
            <person name="Kang H."/>
            <person name="Kim H."/>
            <person name="Joh K."/>
        </authorList>
    </citation>
    <scope>NUCLEOTIDE SEQUENCE [LARGE SCALE GENOMIC DNA]</scope>
    <source>
        <strain evidence="2 3">HMF7620</strain>
    </source>
</reference>
<evidence type="ECO:0000256" key="1">
    <source>
        <dbReference type="SAM" id="MobiDB-lite"/>
    </source>
</evidence>
<feature type="region of interest" description="Disordered" evidence="1">
    <location>
        <begin position="214"/>
        <end position="279"/>
    </location>
</feature>
<accession>A0A7C9LNQ0</accession>
<comment type="caution">
    <text evidence="2">The sequence shown here is derived from an EMBL/GenBank/DDBJ whole genome shotgun (WGS) entry which is preliminary data.</text>
</comment>
<sequence length="279" mass="30192">MVARVPLDIRQIYLDPRAAILPRGQAILAQFPGAERIEVSTHQWVTWRPLAQTSPAEVRQWAQRHHLPVLTSGPQPRVAAALLHLLDAAPFLQGLPSWAFLPRWPAPSQTSRSPAESAQVTSMDWQLARQATWPVTVERLADAVYGSHTPSALQQTRRRLRTWEQQGRVICFAKGLYDLVRPALILDPALYGRGLLQGASTQILRDHHPEVQSALRVSPAPRPGPVGADVSGVSDGPAAASSRRAVAPERPVQHALSGGGAVPSGHRAAGALETLAPLK</sequence>
<organism evidence="2 3">
    <name type="scientific">Deinococcus arboris</name>
    <dbReference type="NCBI Taxonomy" id="2682977"/>
    <lineage>
        <taxon>Bacteria</taxon>
        <taxon>Thermotogati</taxon>
        <taxon>Deinococcota</taxon>
        <taxon>Deinococci</taxon>
        <taxon>Deinococcales</taxon>
        <taxon>Deinococcaceae</taxon>
        <taxon>Deinococcus</taxon>
    </lineage>
</organism>
<evidence type="ECO:0000313" key="2">
    <source>
        <dbReference type="EMBL" id="MVN89158.1"/>
    </source>
</evidence>
<protein>
    <submittedName>
        <fullName evidence="2">Uncharacterized protein</fullName>
    </submittedName>
</protein>